<gene>
    <name evidence="1" type="ORF">OFUS_LOCUS18625</name>
</gene>
<accession>A0A8J1UMN9</accession>
<dbReference type="Pfam" id="PF00092">
    <property type="entry name" value="VWA"/>
    <property type="match status" value="1"/>
</dbReference>
<dbReference type="Proteomes" id="UP000749559">
    <property type="component" value="Unassembled WGS sequence"/>
</dbReference>
<protein>
    <submittedName>
        <fullName evidence="1">Uncharacterized protein</fullName>
    </submittedName>
</protein>
<reference evidence="1" key="1">
    <citation type="submission" date="2022-03" db="EMBL/GenBank/DDBJ databases">
        <authorList>
            <person name="Martin C."/>
        </authorList>
    </citation>
    <scope>NUCLEOTIDE SEQUENCE</scope>
</reference>
<keyword evidence="2" id="KW-1185">Reference proteome</keyword>
<dbReference type="SUPFAM" id="SSF53300">
    <property type="entry name" value="vWA-like"/>
    <property type="match status" value="1"/>
</dbReference>
<name>A0A8J1UMN9_OWEFU</name>
<evidence type="ECO:0000313" key="1">
    <source>
        <dbReference type="EMBL" id="CAH1793823.1"/>
    </source>
</evidence>
<dbReference type="InterPro" id="IPR050525">
    <property type="entry name" value="ECM_Assembly_Org"/>
</dbReference>
<dbReference type="EMBL" id="CAIIXF020000009">
    <property type="protein sequence ID" value="CAH1793823.1"/>
    <property type="molecule type" value="Genomic_DNA"/>
</dbReference>
<dbReference type="AlphaFoldDB" id="A0A8J1UMN9"/>
<organism evidence="1 2">
    <name type="scientific">Owenia fusiformis</name>
    <name type="common">Polychaete worm</name>
    <dbReference type="NCBI Taxonomy" id="6347"/>
    <lineage>
        <taxon>Eukaryota</taxon>
        <taxon>Metazoa</taxon>
        <taxon>Spiralia</taxon>
        <taxon>Lophotrochozoa</taxon>
        <taxon>Annelida</taxon>
        <taxon>Polychaeta</taxon>
        <taxon>Sedentaria</taxon>
        <taxon>Canalipalpata</taxon>
        <taxon>Sabellida</taxon>
        <taxon>Oweniida</taxon>
        <taxon>Oweniidae</taxon>
        <taxon>Owenia</taxon>
    </lineage>
</organism>
<sequence>MRKSGVIEEAVGKIRAKIVVVLSDGVSFDTKTNMDATLAETKAEIKRLQSQGVTFATYNLYEYIRTANDDRSLQLEYNLYKPILQMDHNNDFRDQFVKALFDLDGFICEDKVTDPPPTEAPIVCGVPKLDVVYVIDRSKSIAETDINKVKDFLVELSRKILQTSPESWIGALSYNHIVPIPEMFLQGPGLKRDENTIIKGLKDIGTNTDWGTYTHKALKYARTNINYLNNNKNRKDAMNLIILITDGVTNVLPYLTKNPKKQGKFSKPSVIEAGHLKPTTDLILIGLPNKPAEKLLQGSPKDRILGQAKIDAGEKEWKDMIAARYPDDPKKLKSNFFKLETMEGLMERFNDILATVCGSSSA</sequence>
<dbReference type="SMART" id="SM00327">
    <property type="entry name" value="VWA"/>
    <property type="match status" value="1"/>
</dbReference>
<proteinExistence type="predicted"/>
<dbReference type="InterPro" id="IPR002035">
    <property type="entry name" value="VWF_A"/>
</dbReference>
<comment type="caution">
    <text evidence="1">The sequence shown here is derived from an EMBL/GenBank/DDBJ whole genome shotgun (WGS) entry which is preliminary data.</text>
</comment>
<evidence type="ECO:0000313" key="2">
    <source>
        <dbReference type="Proteomes" id="UP000749559"/>
    </source>
</evidence>
<dbReference type="InterPro" id="IPR036465">
    <property type="entry name" value="vWFA_dom_sf"/>
</dbReference>
<dbReference type="PROSITE" id="PS50234">
    <property type="entry name" value="VWFA"/>
    <property type="match status" value="1"/>
</dbReference>
<dbReference type="CDD" id="cd00198">
    <property type="entry name" value="vWFA"/>
    <property type="match status" value="1"/>
</dbReference>
<dbReference type="PANTHER" id="PTHR24020">
    <property type="entry name" value="COLLAGEN ALPHA"/>
    <property type="match status" value="1"/>
</dbReference>
<dbReference type="OrthoDB" id="6119729at2759"/>
<dbReference type="Gene3D" id="3.40.50.410">
    <property type="entry name" value="von Willebrand factor, type A domain"/>
    <property type="match status" value="1"/>
</dbReference>
<dbReference type="PANTHER" id="PTHR24020:SF84">
    <property type="entry name" value="VWFA DOMAIN-CONTAINING PROTEIN"/>
    <property type="match status" value="1"/>
</dbReference>